<dbReference type="Gene3D" id="3.60.10.10">
    <property type="entry name" value="Endonuclease/exonuclease/phosphatase"/>
    <property type="match status" value="1"/>
</dbReference>
<protein>
    <submittedName>
        <fullName evidence="3">Endonuclease</fullName>
    </submittedName>
</protein>
<evidence type="ECO:0000313" key="3">
    <source>
        <dbReference type="EMBL" id="OZG48724.1"/>
    </source>
</evidence>
<accession>A0A261EPE6</accession>
<evidence type="ECO:0000313" key="4">
    <source>
        <dbReference type="Proteomes" id="UP000216004"/>
    </source>
</evidence>
<keyword evidence="1" id="KW-0472">Membrane</keyword>
<evidence type="ECO:0000256" key="1">
    <source>
        <dbReference type="SAM" id="Phobius"/>
    </source>
</evidence>
<comment type="caution">
    <text evidence="3">The sequence shown here is derived from an EMBL/GenBank/DDBJ whole genome shotgun (WGS) entry which is preliminary data.</text>
</comment>
<dbReference type="EMBL" id="MWWS01000009">
    <property type="protein sequence ID" value="OZG48724.1"/>
    <property type="molecule type" value="Genomic_DNA"/>
</dbReference>
<gene>
    <name evidence="3" type="ORF">BOCO_1420</name>
</gene>
<keyword evidence="3" id="KW-0378">Hydrolase</keyword>
<dbReference type="InterPro" id="IPR005135">
    <property type="entry name" value="Endo/exonuclease/phosphatase"/>
</dbReference>
<dbReference type="SUPFAM" id="SSF56219">
    <property type="entry name" value="DNase I-like"/>
    <property type="match status" value="1"/>
</dbReference>
<proteinExistence type="predicted"/>
<evidence type="ECO:0000259" key="2">
    <source>
        <dbReference type="Pfam" id="PF03372"/>
    </source>
</evidence>
<keyword evidence="3" id="KW-0255">Endonuclease</keyword>
<keyword evidence="3" id="KW-0540">Nuclease</keyword>
<keyword evidence="1" id="KW-0812">Transmembrane</keyword>
<keyword evidence="1" id="KW-1133">Transmembrane helix</keyword>
<reference evidence="3 4" key="1">
    <citation type="journal article" date="2017" name="BMC Genomics">
        <title>Comparative genomic and phylogenomic analyses of the Bifidobacteriaceae family.</title>
        <authorList>
            <person name="Lugli G.A."/>
            <person name="Milani C."/>
            <person name="Turroni F."/>
            <person name="Duranti S."/>
            <person name="Mancabelli L."/>
            <person name="Mangifesta M."/>
            <person name="Ferrario C."/>
            <person name="Modesto M."/>
            <person name="Mattarelli P."/>
            <person name="Jiri K."/>
            <person name="van Sinderen D."/>
            <person name="Ventura M."/>
        </authorList>
    </citation>
    <scope>NUCLEOTIDE SEQUENCE [LARGE SCALE GENOMIC DNA]</scope>
    <source>
        <strain evidence="3 4">DSM 22924</strain>
    </source>
</reference>
<name>A0A261EPE6_9BIFI</name>
<feature type="transmembrane region" description="Helical" evidence="1">
    <location>
        <begin position="74"/>
        <end position="94"/>
    </location>
</feature>
<dbReference type="RefSeq" id="WP_244568788.1">
    <property type="nucleotide sequence ID" value="NZ_MWWS01000009.1"/>
</dbReference>
<organism evidence="3 4">
    <name type="scientific">Bombiscardovia coagulans</name>
    <dbReference type="NCBI Taxonomy" id="686666"/>
    <lineage>
        <taxon>Bacteria</taxon>
        <taxon>Bacillati</taxon>
        <taxon>Actinomycetota</taxon>
        <taxon>Actinomycetes</taxon>
        <taxon>Bifidobacteriales</taxon>
        <taxon>Bifidobacteriaceae</taxon>
        <taxon>Bombiscardovia</taxon>
    </lineage>
</organism>
<feature type="domain" description="Endonuclease/exonuclease/phosphatase" evidence="2">
    <location>
        <begin position="121"/>
        <end position="330"/>
    </location>
</feature>
<feature type="transmembrane region" description="Helical" evidence="1">
    <location>
        <begin position="47"/>
        <end position="67"/>
    </location>
</feature>
<dbReference type="Pfam" id="PF03372">
    <property type="entry name" value="Exo_endo_phos"/>
    <property type="match status" value="1"/>
</dbReference>
<dbReference type="InterPro" id="IPR036691">
    <property type="entry name" value="Endo/exonu/phosph_ase_sf"/>
</dbReference>
<dbReference type="GO" id="GO:0004519">
    <property type="term" value="F:endonuclease activity"/>
    <property type="evidence" value="ECO:0007669"/>
    <property type="project" value="UniProtKB-KW"/>
</dbReference>
<sequence length="341" mass="37530">MAAIGRIPGMRFLLTIVARVLGLLALLGTLAHYVPSQFSDLPFLPEIVSLAPWYVLIALIALMLALISKRWMTALLSLVCLCAGVSWQVPFFTFDHQLPKRVQQVTSLELPHKDDATARVMTANVYKGRAQAQAIVDAVRDNRVEVLALQETTDSFVERLNEAGITKYLPYSKVASADGKSGNGLWSLTPLGSPARDDVNSSASQMPAGTVNFGEGRQVRFVSVHTTSPSPGQWGQWKRSLDELSAMKSHVHTSYVFMGDFNATYDHAPFRDFLGQRFQDATVSLGHGFTMTWPADKPWIPPFTDIDHIVVDQGIEAGQLKTVSIPGSDHRALVGTIWVRK</sequence>
<dbReference type="Proteomes" id="UP000216004">
    <property type="component" value="Unassembled WGS sequence"/>
</dbReference>
<keyword evidence="4" id="KW-1185">Reference proteome</keyword>
<dbReference type="AlphaFoldDB" id="A0A261EPE6"/>